<protein>
    <recommendedName>
        <fullName evidence="3">Type I restriction endonuclease subunit M</fullName>
    </recommendedName>
</protein>
<gene>
    <name evidence="1" type="ORF">N7330_19015</name>
</gene>
<evidence type="ECO:0000313" key="2">
    <source>
        <dbReference type="Proteomes" id="UP001158297"/>
    </source>
</evidence>
<proteinExistence type="predicted"/>
<accession>A0AA42HV44</accession>
<evidence type="ECO:0008006" key="3">
    <source>
        <dbReference type="Google" id="ProtNLM"/>
    </source>
</evidence>
<dbReference type="AlphaFoldDB" id="A0AA42HV44"/>
<dbReference type="EMBL" id="JAODZU010000038">
    <property type="protein sequence ID" value="MDH0365112.1"/>
    <property type="molecule type" value="Genomic_DNA"/>
</dbReference>
<dbReference type="Proteomes" id="UP001158297">
    <property type="component" value="Unassembled WGS sequence"/>
</dbReference>
<name>A0AA42HV44_9BURK</name>
<comment type="caution">
    <text evidence="1">The sequence shown here is derived from an EMBL/GenBank/DDBJ whole genome shotgun (WGS) entry which is preliminary data.</text>
</comment>
<reference evidence="1" key="1">
    <citation type="submission" date="2022-09" db="EMBL/GenBank/DDBJ databases">
        <title>Intensive care unit water sources are persistently colonized with multi-drug resistant bacteria and are the site of extensive horizontal gene transfer of antibiotic resistance genes.</title>
        <authorList>
            <person name="Diorio-Toth L."/>
        </authorList>
    </citation>
    <scope>NUCLEOTIDE SEQUENCE</scope>
    <source>
        <strain evidence="1">GD04130</strain>
    </source>
</reference>
<dbReference type="RefSeq" id="WP_279860663.1">
    <property type="nucleotide sequence ID" value="NZ_JAODZU010000038.1"/>
</dbReference>
<evidence type="ECO:0000313" key="1">
    <source>
        <dbReference type="EMBL" id="MDH0365112.1"/>
    </source>
</evidence>
<organism evidence="1 2">
    <name type="scientific">Comamonas aquatica</name>
    <dbReference type="NCBI Taxonomy" id="225991"/>
    <lineage>
        <taxon>Bacteria</taxon>
        <taxon>Pseudomonadati</taxon>
        <taxon>Pseudomonadota</taxon>
        <taxon>Betaproteobacteria</taxon>
        <taxon>Burkholderiales</taxon>
        <taxon>Comamonadaceae</taxon>
        <taxon>Comamonas</taxon>
    </lineage>
</organism>
<sequence length="125" mass="14043">MRKSRHPSHPIAGIEPHTLRADQIDLGPPALFSLGHVVATPAALALIQEHRASVPELLHRHLTGDWQEMCKPDRDANWVAVLEGETRVFSSFDIAPKNQAGKPVKIWVITEWDRSVTTVLRPEDY</sequence>